<dbReference type="RefSeq" id="WP_348710408.1">
    <property type="nucleotide sequence ID" value="NZ_CAXIXY010000003.1"/>
</dbReference>
<accession>A0ABP1EG37</accession>
<evidence type="ECO:0000313" key="4">
    <source>
        <dbReference type="Proteomes" id="UP001497416"/>
    </source>
</evidence>
<keyword evidence="4" id="KW-1185">Reference proteome</keyword>
<protein>
    <submittedName>
        <fullName evidence="3">Uncharacterized isochorismatase family protein YrdC</fullName>
        <ecNumber evidence="3">3.-.-.-</ecNumber>
    </submittedName>
</protein>
<sequence>MKLRELNTALLLVDIQKGFDNEQYWGGNRNNKDAEEKCAKILKEWRALQLPVYHIQHSSQNPKSLLHKSHPGFEIQDIVKPIPGEPVIVKDVNSAFIGTNLETTLKDQQIKNVVIVGLTTNHCISTTTRMAGNLGFDTILVGDATATFDRKGMNGEIFSSETIHQTTLANLHEEFADVITTNELLSRV</sequence>
<dbReference type="EC" id="3.-.-.-" evidence="3"/>
<dbReference type="PANTHER" id="PTHR43540:SF1">
    <property type="entry name" value="ISOCHORISMATASE HYDROLASE"/>
    <property type="match status" value="1"/>
</dbReference>
<evidence type="ECO:0000259" key="2">
    <source>
        <dbReference type="Pfam" id="PF00857"/>
    </source>
</evidence>
<dbReference type="GO" id="GO:0016787">
    <property type="term" value="F:hydrolase activity"/>
    <property type="evidence" value="ECO:0007669"/>
    <property type="project" value="UniProtKB-KW"/>
</dbReference>
<dbReference type="PANTHER" id="PTHR43540">
    <property type="entry name" value="PEROXYUREIDOACRYLATE/UREIDOACRYLATE AMIDOHYDROLASE-RELATED"/>
    <property type="match status" value="1"/>
</dbReference>
<comment type="caution">
    <text evidence="3">The sequence shown here is derived from an EMBL/GenBank/DDBJ whole genome shotgun (WGS) entry which is preliminary data.</text>
</comment>
<dbReference type="InterPro" id="IPR036380">
    <property type="entry name" value="Isochorismatase-like_sf"/>
</dbReference>
<dbReference type="Gene3D" id="3.40.50.850">
    <property type="entry name" value="Isochorismatase-like"/>
    <property type="match status" value="1"/>
</dbReference>
<dbReference type="CDD" id="cd01014">
    <property type="entry name" value="nicotinamidase_related"/>
    <property type="match status" value="1"/>
</dbReference>
<organism evidence="3 4">
    <name type="scientific">Tenacibaculum platacis</name>
    <dbReference type="NCBI Taxonomy" id="3137852"/>
    <lineage>
        <taxon>Bacteria</taxon>
        <taxon>Pseudomonadati</taxon>
        <taxon>Bacteroidota</taxon>
        <taxon>Flavobacteriia</taxon>
        <taxon>Flavobacteriales</taxon>
        <taxon>Flavobacteriaceae</taxon>
        <taxon>Tenacibaculum</taxon>
    </lineage>
</organism>
<reference evidence="3 4" key="1">
    <citation type="submission" date="2024-05" db="EMBL/GenBank/DDBJ databases">
        <authorList>
            <person name="Duchaud E."/>
        </authorList>
    </citation>
    <scope>NUCLEOTIDE SEQUENCE [LARGE SCALE GENOMIC DNA]</scope>
    <source>
        <strain evidence="3">Ena-SAMPLE-TAB-13-05-2024-13:56:06:370-140302</strain>
    </source>
</reference>
<proteinExistence type="predicted"/>
<dbReference type="InterPro" id="IPR000868">
    <property type="entry name" value="Isochorismatase-like_dom"/>
</dbReference>
<dbReference type="InterPro" id="IPR050272">
    <property type="entry name" value="Isochorismatase-like_hydrls"/>
</dbReference>
<dbReference type="Pfam" id="PF00857">
    <property type="entry name" value="Isochorismatase"/>
    <property type="match status" value="1"/>
</dbReference>
<dbReference type="Proteomes" id="UP001497416">
    <property type="component" value="Unassembled WGS sequence"/>
</dbReference>
<evidence type="ECO:0000313" key="3">
    <source>
        <dbReference type="EMBL" id="CAL2078683.1"/>
    </source>
</evidence>
<feature type="domain" description="Isochorismatase-like" evidence="2">
    <location>
        <begin position="8"/>
        <end position="183"/>
    </location>
</feature>
<keyword evidence="1 3" id="KW-0378">Hydrolase</keyword>
<dbReference type="SUPFAM" id="SSF52499">
    <property type="entry name" value="Isochorismatase-like hydrolases"/>
    <property type="match status" value="1"/>
</dbReference>
<dbReference type="EMBL" id="CAXIXY010000003">
    <property type="protein sequence ID" value="CAL2078683.1"/>
    <property type="molecule type" value="Genomic_DNA"/>
</dbReference>
<name>A0ABP1EG37_9FLAO</name>
<evidence type="ECO:0000256" key="1">
    <source>
        <dbReference type="ARBA" id="ARBA00022801"/>
    </source>
</evidence>
<gene>
    <name evidence="3" type="primary">yrdC</name>
    <name evidence="3" type="ORF">T190607A01A_10737</name>
</gene>